<gene>
    <name evidence="7" type="primary">Aste57867_13756</name>
    <name evidence="6" type="ORF">As57867_013706</name>
    <name evidence="7" type="ORF">ASTE57867_13756</name>
</gene>
<feature type="transmembrane region" description="Helical" evidence="5">
    <location>
        <begin position="213"/>
        <end position="236"/>
    </location>
</feature>
<name>A0A485KZ79_9STRA</name>
<evidence type="ECO:0000256" key="2">
    <source>
        <dbReference type="ARBA" id="ARBA00022692"/>
    </source>
</evidence>
<keyword evidence="3 5" id="KW-1133">Transmembrane helix</keyword>
<dbReference type="AlphaFoldDB" id="A0A485KZ79"/>
<feature type="transmembrane region" description="Helical" evidence="5">
    <location>
        <begin position="151"/>
        <end position="179"/>
    </location>
</feature>
<reference evidence="6" key="2">
    <citation type="submission" date="2019-06" db="EMBL/GenBank/DDBJ databases">
        <title>Genomics analysis of Aphanomyces spp. identifies a new class of oomycete effector associated with host adaptation.</title>
        <authorList>
            <person name="Gaulin E."/>
        </authorList>
    </citation>
    <scope>NUCLEOTIDE SEQUENCE</scope>
    <source>
        <strain evidence="6">CBS 578.67</strain>
    </source>
</reference>
<dbReference type="PANTHER" id="PTHR43243:SF11">
    <property type="entry name" value="AMINO ACID PERMEASE_ SLC12A DOMAIN-CONTAINING PROTEIN"/>
    <property type="match status" value="1"/>
</dbReference>
<dbReference type="GO" id="GO:0016020">
    <property type="term" value="C:membrane"/>
    <property type="evidence" value="ECO:0007669"/>
    <property type="project" value="UniProtKB-SubCell"/>
</dbReference>
<evidence type="ECO:0000313" key="8">
    <source>
        <dbReference type="Proteomes" id="UP000332933"/>
    </source>
</evidence>
<feature type="transmembrane region" description="Helical" evidence="5">
    <location>
        <begin position="350"/>
        <end position="376"/>
    </location>
</feature>
<organism evidence="7 8">
    <name type="scientific">Aphanomyces stellatus</name>
    <dbReference type="NCBI Taxonomy" id="120398"/>
    <lineage>
        <taxon>Eukaryota</taxon>
        <taxon>Sar</taxon>
        <taxon>Stramenopiles</taxon>
        <taxon>Oomycota</taxon>
        <taxon>Saprolegniomycetes</taxon>
        <taxon>Saprolegniales</taxon>
        <taxon>Verrucalvaceae</taxon>
        <taxon>Aphanomyces</taxon>
    </lineage>
</organism>
<evidence type="ECO:0000256" key="1">
    <source>
        <dbReference type="ARBA" id="ARBA00004141"/>
    </source>
</evidence>
<keyword evidence="8" id="KW-1185">Reference proteome</keyword>
<evidence type="ECO:0000313" key="7">
    <source>
        <dbReference type="EMBL" id="VFT90589.1"/>
    </source>
</evidence>
<dbReference type="Gene3D" id="1.20.1740.10">
    <property type="entry name" value="Amino acid/polyamine transporter I"/>
    <property type="match status" value="1"/>
</dbReference>
<feature type="transmembrane region" description="Helical" evidence="5">
    <location>
        <begin position="397"/>
        <end position="416"/>
    </location>
</feature>
<evidence type="ECO:0000313" key="6">
    <source>
        <dbReference type="EMBL" id="KAF0695407.1"/>
    </source>
</evidence>
<comment type="subcellular location">
    <subcellularLocation>
        <location evidence="1">Membrane</location>
        <topology evidence="1">Multi-pass membrane protein</topology>
    </subcellularLocation>
</comment>
<dbReference type="PANTHER" id="PTHR43243">
    <property type="entry name" value="INNER MEMBRANE TRANSPORTER YGJI-RELATED"/>
    <property type="match status" value="1"/>
</dbReference>
<sequence length="691" mass="75771">MAASPKKDFVALESPSVPRRETALRRRVLQIPIMEEVVTGPAFLYPKEDGVHESVQVPADELAAIRDELNAPRFKLSQWVATAIAGNDVMSSVMYSAGIVVVKGGKLAPFGFALVSVVLYLYRFIYSEAVTAIPLNGGSYNLLLNTTSKKIASVAACLSTLCYLATAVVSATTACFYLKASAPDLPVIPVSIAMLGTFALLMIVGIKESALTAFAIFLFHMMTLTVLVVVCIIYMAQHPDIIYHNYHNTTYPDVEFLGSMVDGNAFTSLFFGFAVAMLGVTGFETSSNFVEEQQPGVFPKTLRNLWALSSVYNVVLCVLGLGVCSIQDIVDHQNAVLAQMALQAGGTWMQWWIGVDAFVVLSGGVLTSYVGIVGLFRRLASDRVLPEFFATQNAWRGTNHWIPTFFFVVATSLVLILDADATTLGGVYTYSFLSLMFLFGSACILLKLKRNAIPRAIKAPWYACFVGMFLVSCGIVGNLLGDPKALMWFAIYFLFVAAIVFSMLHRVFLFRVLIAFVNMFVRDKIDDTGATNTTGQVDPDVQPFSVLPATTKPFERDGHHVALLVRAIRTANARPIVFFIKQANLTVLNKAVLYVRNNEVTSNLRVLHVYQEATPDALETVAALQEMVALMDTLYPKFKIDFYAVVGPFEPATIQWLSHTLHIPPNMMFLKQPSNLGVHKVSSTGARVITG</sequence>
<feature type="transmembrane region" description="Helical" evidence="5">
    <location>
        <begin position="107"/>
        <end position="125"/>
    </location>
</feature>
<feature type="transmembrane region" description="Helical" evidence="5">
    <location>
        <begin position="265"/>
        <end position="284"/>
    </location>
</feature>
<keyword evidence="2 5" id="KW-0812">Transmembrane</keyword>
<dbReference type="Proteomes" id="UP000332933">
    <property type="component" value="Unassembled WGS sequence"/>
</dbReference>
<dbReference type="OrthoDB" id="1718410at2759"/>
<dbReference type="GO" id="GO:0015171">
    <property type="term" value="F:amino acid transmembrane transporter activity"/>
    <property type="evidence" value="ECO:0007669"/>
    <property type="project" value="TreeGrafter"/>
</dbReference>
<evidence type="ECO:0000256" key="3">
    <source>
        <dbReference type="ARBA" id="ARBA00022989"/>
    </source>
</evidence>
<accession>A0A485KZ79</accession>
<dbReference type="Pfam" id="PF13520">
    <property type="entry name" value="AA_permease_2"/>
    <property type="match status" value="1"/>
</dbReference>
<reference evidence="7 8" key="1">
    <citation type="submission" date="2019-03" db="EMBL/GenBank/DDBJ databases">
        <authorList>
            <person name="Gaulin E."/>
            <person name="Dumas B."/>
        </authorList>
    </citation>
    <scope>NUCLEOTIDE SEQUENCE [LARGE SCALE GENOMIC DNA]</scope>
    <source>
        <strain evidence="7">CBS 568.67</strain>
    </source>
</reference>
<keyword evidence="4 5" id="KW-0472">Membrane</keyword>
<proteinExistence type="predicted"/>
<evidence type="ECO:0000256" key="5">
    <source>
        <dbReference type="SAM" id="Phobius"/>
    </source>
</evidence>
<feature type="transmembrane region" description="Helical" evidence="5">
    <location>
        <begin position="460"/>
        <end position="480"/>
    </location>
</feature>
<protein>
    <submittedName>
        <fullName evidence="7">Aste57867_13756 protein</fullName>
    </submittedName>
</protein>
<dbReference type="InterPro" id="IPR002293">
    <property type="entry name" value="AA/rel_permease1"/>
</dbReference>
<dbReference type="EMBL" id="VJMH01005480">
    <property type="protein sequence ID" value="KAF0695407.1"/>
    <property type="molecule type" value="Genomic_DNA"/>
</dbReference>
<evidence type="ECO:0000256" key="4">
    <source>
        <dbReference type="ARBA" id="ARBA00023136"/>
    </source>
</evidence>
<feature type="transmembrane region" description="Helical" evidence="5">
    <location>
        <begin position="305"/>
        <end position="330"/>
    </location>
</feature>
<feature type="transmembrane region" description="Helical" evidence="5">
    <location>
        <begin position="428"/>
        <end position="448"/>
    </location>
</feature>
<feature type="transmembrane region" description="Helical" evidence="5">
    <location>
        <begin position="486"/>
        <end position="514"/>
    </location>
</feature>
<dbReference type="EMBL" id="CAADRA010005501">
    <property type="protein sequence ID" value="VFT90589.1"/>
    <property type="molecule type" value="Genomic_DNA"/>
</dbReference>
<feature type="transmembrane region" description="Helical" evidence="5">
    <location>
        <begin position="185"/>
        <end position="206"/>
    </location>
</feature>